<dbReference type="AlphaFoldDB" id="A0A059CBW9"/>
<name>A0A059CBW9_EUCGR</name>
<reference evidence="2" key="1">
    <citation type="submission" date="2013-07" db="EMBL/GenBank/DDBJ databases">
        <title>The genome of Eucalyptus grandis.</title>
        <authorList>
            <person name="Schmutz J."/>
            <person name="Hayes R."/>
            <person name="Myburg A."/>
            <person name="Tuskan G."/>
            <person name="Grattapaglia D."/>
            <person name="Rokhsar D.S."/>
        </authorList>
    </citation>
    <scope>NUCLEOTIDE SEQUENCE</scope>
    <source>
        <tissue evidence="2">Leaf extractions</tissue>
    </source>
</reference>
<dbReference type="InParanoid" id="A0A059CBW9"/>
<dbReference type="EMBL" id="KK198756">
    <property type="protein sequence ID" value="KCW75754.1"/>
    <property type="molecule type" value="Genomic_DNA"/>
</dbReference>
<proteinExistence type="predicted"/>
<organism evidence="2">
    <name type="scientific">Eucalyptus grandis</name>
    <name type="common">Flooded gum</name>
    <dbReference type="NCBI Taxonomy" id="71139"/>
    <lineage>
        <taxon>Eukaryota</taxon>
        <taxon>Viridiplantae</taxon>
        <taxon>Streptophyta</taxon>
        <taxon>Embryophyta</taxon>
        <taxon>Tracheophyta</taxon>
        <taxon>Spermatophyta</taxon>
        <taxon>Magnoliopsida</taxon>
        <taxon>eudicotyledons</taxon>
        <taxon>Gunneridae</taxon>
        <taxon>Pentapetalae</taxon>
        <taxon>rosids</taxon>
        <taxon>malvids</taxon>
        <taxon>Myrtales</taxon>
        <taxon>Myrtaceae</taxon>
        <taxon>Myrtoideae</taxon>
        <taxon>Eucalypteae</taxon>
        <taxon>Eucalyptus</taxon>
    </lineage>
</organism>
<dbReference type="Gramene" id="KCW75754">
    <property type="protein sequence ID" value="KCW75754"/>
    <property type="gene ID" value="EUGRSUZ_D00134"/>
</dbReference>
<gene>
    <name evidence="2" type="ORF">EUGRSUZ_D00134</name>
</gene>
<feature type="region of interest" description="Disordered" evidence="1">
    <location>
        <begin position="118"/>
        <end position="156"/>
    </location>
</feature>
<protein>
    <submittedName>
        <fullName evidence="2">Uncharacterized protein</fullName>
    </submittedName>
</protein>
<evidence type="ECO:0000313" key="2">
    <source>
        <dbReference type="EMBL" id="KCW75754.1"/>
    </source>
</evidence>
<feature type="region of interest" description="Disordered" evidence="1">
    <location>
        <begin position="1"/>
        <end position="21"/>
    </location>
</feature>
<feature type="compositionally biased region" description="Basic and acidic residues" evidence="1">
    <location>
        <begin position="118"/>
        <end position="132"/>
    </location>
</feature>
<sequence>MADQTDRSTRQKSNAVRKGKSVGSVVLTRGRTFLWRPFALWSRVRHASRSLAYTGSPPLTLYSTTGLSSALDRTATLSSSPNLQLDSSLRRPFFPFNQQSLSPSAVTFAILGRACEWPEGRKEGPSQGRNKENGPGSGGKEEEEMGVGRAKPAPFY</sequence>
<accession>A0A059CBW9</accession>
<evidence type="ECO:0000256" key="1">
    <source>
        <dbReference type="SAM" id="MobiDB-lite"/>
    </source>
</evidence>